<dbReference type="PANTHER" id="PTHR43498:SF1">
    <property type="entry name" value="COB--COM HETERODISULFIDE REDUCTASE IRON-SULFUR SUBUNIT A"/>
    <property type="match status" value="1"/>
</dbReference>
<dbReference type="GO" id="GO:0051539">
    <property type="term" value="F:4 iron, 4 sulfur cluster binding"/>
    <property type="evidence" value="ECO:0007669"/>
    <property type="project" value="UniProtKB-KW"/>
</dbReference>
<dbReference type="RefSeq" id="WP_218902055.1">
    <property type="nucleotide sequence ID" value="NZ_JACCFO010000001.1"/>
</dbReference>
<evidence type="ECO:0000256" key="1">
    <source>
        <dbReference type="ARBA" id="ARBA00022485"/>
    </source>
</evidence>
<evidence type="ECO:0000313" key="7">
    <source>
        <dbReference type="Proteomes" id="UP000575985"/>
    </source>
</evidence>
<organism evidence="6 7">
    <name type="scientific">Streptomonospora nanhaiensis</name>
    <dbReference type="NCBI Taxonomy" id="1323731"/>
    <lineage>
        <taxon>Bacteria</taxon>
        <taxon>Bacillati</taxon>
        <taxon>Actinomycetota</taxon>
        <taxon>Actinomycetes</taxon>
        <taxon>Streptosporangiales</taxon>
        <taxon>Nocardiopsidaceae</taxon>
        <taxon>Streptomonospora</taxon>
    </lineage>
</organism>
<evidence type="ECO:0008006" key="8">
    <source>
        <dbReference type="Google" id="ProtNLM"/>
    </source>
</evidence>
<dbReference type="InterPro" id="IPR039650">
    <property type="entry name" value="HdrA-like"/>
</dbReference>
<accession>A0A853BW19</accession>
<name>A0A853BW19_9ACTN</name>
<keyword evidence="7" id="KW-1185">Reference proteome</keyword>
<comment type="caution">
    <text evidence="6">The sequence shown here is derived from an EMBL/GenBank/DDBJ whole genome shotgun (WGS) entry which is preliminary data.</text>
</comment>
<keyword evidence="5" id="KW-0411">Iron-sulfur</keyword>
<gene>
    <name evidence="6" type="ORF">HNR12_005263</name>
</gene>
<dbReference type="Pfam" id="PF12831">
    <property type="entry name" value="FAD_oxidored"/>
    <property type="match status" value="1"/>
</dbReference>
<dbReference type="EMBL" id="JACCFO010000001">
    <property type="protein sequence ID" value="NYI98986.1"/>
    <property type="molecule type" value="Genomic_DNA"/>
</dbReference>
<protein>
    <recommendedName>
        <fullName evidence="8">FAD-dependent oxidoreductase</fullName>
    </recommendedName>
</protein>
<dbReference type="AlphaFoldDB" id="A0A853BW19"/>
<dbReference type="PANTHER" id="PTHR43498">
    <property type="entry name" value="FERREDOXIN:COB-COM HETERODISULFIDE REDUCTASE SUBUNIT A"/>
    <property type="match status" value="1"/>
</dbReference>
<dbReference type="Proteomes" id="UP000575985">
    <property type="component" value="Unassembled WGS sequence"/>
</dbReference>
<dbReference type="GO" id="GO:0046872">
    <property type="term" value="F:metal ion binding"/>
    <property type="evidence" value="ECO:0007669"/>
    <property type="project" value="UniProtKB-KW"/>
</dbReference>
<dbReference type="Gene3D" id="3.50.50.60">
    <property type="entry name" value="FAD/NAD(P)-binding domain"/>
    <property type="match status" value="1"/>
</dbReference>
<reference evidence="6 7" key="1">
    <citation type="submission" date="2020-07" db="EMBL/GenBank/DDBJ databases">
        <title>Sequencing the genomes of 1000 actinobacteria strains.</title>
        <authorList>
            <person name="Klenk H.-P."/>
        </authorList>
    </citation>
    <scope>NUCLEOTIDE SEQUENCE [LARGE SCALE GENOMIC DNA]</scope>
    <source>
        <strain evidence="6 7">DSM 45927</strain>
    </source>
</reference>
<keyword evidence="4" id="KW-0408">Iron</keyword>
<evidence type="ECO:0000313" key="6">
    <source>
        <dbReference type="EMBL" id="NYI98986.1"/>
    </source>
</evidence>
<keyword evidence="1" id="KW-0004">4Fe-4S</keyword>
<dbReference type="GO" id="GO:0016491">
    <property type="term" value="F:oxidoreductase activity"/>
    <property type="evidence" value="ECO:0007669"/>
    <property type="project" value="UniProtKB-KW"/>
</dbReference>
<dbReference type="PRINTS" id="PR00411">
    <property type="entry name" value="PNDRDTASEI"/>
</dbReference>
<evidence type="ECO:0000256" key="5">
    <source>
        <dbReference type="ARBA" id="ARBA00023014"/>
    </source>
</evidence>
<dbReference type="InterPro" id="IPR036188">
    <property type="entry name" value="FAD/NAD-bd_sf"/>
</dbReference>
<evidence type="ECO:0000256" key="2">
    <source>
        <dbReference type="ARBA" id="ARBA00022723"/>
    </source>
</evidence>
<evidence type="ECO:0000256" key="4">
    <source>
        <dbReference type="ARBA" id="ARBA00023004"/>
    </source>
</evidence>
<evidence type="ECO:0000256" key="3">
    <source>
        <dbReference type="ARBA" id="ARBA00023002"/>
    </source>
</evidence>
<keyword evidence="3" id="KW-0560">Oxidoreductase</keyword>
<proteinExistence type="predicted"/>
<sequence>MIGGIDSGEHYDVVVAGGGAGGVAAAVGAARAGARTLLVERGPCLGGAGTLRNVVTYCGIYTRAEPHEQVIRGVAEEVLAGLRAEGAVSKPRRYTAVTVVFDPETAKRVLDDVCARAGVEVRLHSTVLDARREDGRVVSAVLADHAGLHEVTAGAFVDASGEADLAVRAGAAVRYGNGGRVQNGSLGVRFGGVPADAEVTRDTLRAAVRAARADGVGPLISDHGLIARMPISGDVIAFVVDEGYDARDARDTSRAEAHARRQARAYLEALRTLPGCGDAYLVGTGPELGTRESRHVEARYRLSGEEVLGAARFPDAVALCGWPVEYHPGPGLPAEWHFIKDDGYYEIPFGAVCSADTANLFAAGRCMDADRVAGGSVRVMGAAFATGHAAGVAAALTADTGTAEAAGVRRELVRQDAHLPGAG</sequence>
<keyword evidence="2" id="KW-0479">Metal-binding</keyword>
<dbReference type="SUPFAM" id="SSF51905">
    <property type="entry name" value="FAD/NAD(P)-binding domain"/>
    <property type="match status" value="1"/>
</dbReference>